<dbReference type="Pfam" id="PF01904">
    <property type="entry name" value="DUF72"/>
    <property type="match status" value="1"/>
</dbReference>
<evidence type="ECO:0000313" key="1">
    <source>
        <dbReference type="EMBL" id="KOY76882.1"/>
    </source>
</evidence>
<reference evidence="1 2" key="1">
    <citation type="journal article" date="2015" name="Genome Biol. Evol.">
        <title>Functionally Structured Genomes in Lactobacillus kunkeei Colonizing the Honey Crop and Food Products of Honeybees and Stingless Bees.</title>
        <authorList>
            <person name="Tamarit D."/>
            <person name="Ellegaard K.M."/>
            <person name="Wikander J."/>
            <person name="Olofsson T."/>
            <person name="Vasquez A."/>
            <person name="Andersson S.G."/>
        </authorList>
    </citation>
    <scope>NUCLEOTIDE SEQUENCE [LARGE SCALE GENOMIC DNA]</scope>
    <source>
        <strain evidence="1 2">LAko</strain>
    </source>
</reference>
<dbReference type="RefSeq" id="WP_053791497.1">
    <property type="nucleotide sequence ID" value="NZ_JXCY01000003.1"/>
</dbReference>
<gene>
    <name evidence="1" type="ORF">RZ71_11100</name>
</gene>
<dbReference type="PANTHER" id="PTHR30348:SF13">
    <property type="entry name" value="UPF0759 PROTEIN YUNF"/>
    <property type="match status" value="1"/>
</dbReference>
<dbReference type="EMBL" id="JXCY01000003">
    <property type="protein sequence ID" value="KOY76882.1"/>
    <property type="molecule type" value="Genomic_DNA"/>
</dbReference>
<dbReference type="PATRIC" id="fig|148814.15.peg.315"/>
<organism evidence="1 2">
    <name type="scientific">Apilactobacillus kunkeei</name>
    <dbReference type="NCBI Taxonomy" id="148814"/>
    <lineage>
        <taxon>Bacteria</taxon>
        <taxon>Bacillati</taxon>
        <taxon>Bacillota</taxon>
        <taxon>Bacilli</taxon>
        <taxon>Lactobacillales</taxon>
        <taxon>Lactobacillaceae</taxon>
        <taxon>Apilactobacillus</taxon>
    </lineage>
</organism>
<dbReference type="PANTHER" id="PTHR30348">
    <property type="entry name" value="UNCHARACTERIZED PROTEIN YECE"/>
    <property type="match status" value="1"/>
</dbReference>
<dbReference type="Gene3D" id="3.20.20.410">
    <property type="entry name" value="Protein of unknown function UPF0759"/>
    <property type="match status" value="1"/>
</dbReference>
<comment type="caution">
    <text evidence="1">The sequence shown here is derived from an EMBL/GenBank/DDBJ whole genome shotgun (WGS) entry which is preliminary data.</text>
</comment>
<protein>
    <recommendedName>
        <fullName evidence="3">DUF72 domain-containing protein</fullName>
    </recommendedName>
</protein>
<dbReference type="AlphaFoldDB" id="A0A0N0CT04"/>
<dbReference type="Proteomes" id="UP000037778">
    <property type="component" value="Unassembled WGS sequence"/>
</dbReference>
<name>A0A0N0CT04_9LACO</name>
<dbReference type="InterPro" id="IPR036520">
    <property type="entry name" value="UPF0759_sf"/>
</dbReference>
<proteinExistence type="predicted"/>
<keyword evidence="2" id="KW-1185">Reference proteome</keyword>
<evidence type="ECO:0008006" key="3">
    <source>
        <dbReference type="Google" id="ProtNLM"/>
    </source>
</evidence>
<sequence length="283" mass="33178">MITLGVTTWSEHPALINGEERPVKLNEYAAHFPVVEVDNPFYGIPQEKTVRQWMRQVPESFQFILKANQLMTKHDMRSQMAADDDQRRQAFSDYVKMLQPLIQTNQLKTVLFQFPPYFQRNNDNIRYLMTIRELMGRKVPIAVEFRNPTWTEKSMQNSIKNYLKRLGMTFVIADEPHNLNDGIELLPMVTTSKMAMLRLHGRNAQGWFNQDKNWRSQRTLYKYSEDELKQFADIVTKLNKEVDEVCVIFNNNSGRDAAPNALQLKDMLHVSFNDLAPMQLDLF</sequence>
<accession>A0A0N0CT04</accession>
<evidence type="ECO:0000313" key="2">
    <source>
        <dbReference type="Proteomes" id="UP000037778"/>
    </source>
</evidence>
<dbReference type="InterPro" id="IPR002763">
    <property type="entry name" value="DUF72"/>
</dbReference>
<dbReference type="SUPFAM" id="SSF117396">
    <property type="entry name" value="TM1631-like"/>
    <property type="match status" value="1"/>
</dbReference>